<reference evidence="2" key="1">
    <citation type="submission" date="2021-06" db="EMBL/GenBank/DDBJ databases">
        <authorList>
            <person name="Criscuolo A."/>
        </authorList>
    </citation>
    <scope>NUCLEOTIDE SEQUENCE</scope>
    <source>
        <strain evidence="2">CIP111803</strain>
    </source>
</reference>
<name>A0A916JT24_9MICO</name>
<accession>A0A916JT24</accession>
<protein>
    <recommendedName>
        <fullName evidence="1">Glyoxalase-like domain-containing protein</fullName>
    </recommendedName>
</protein>
<evidence type="ECO:0000313" key="2">
    <source>
        <dbReference type="EMBL" id="CAG7594934.1"/>
    </source>
</evidence>
<comment type="caution">
    <text evidence="2">The sequence shown here is derived from an EMBL/GenBank/DDBJ whole genome shotgun (WGS) entry which is preliminary data.</text>
</comment>
<dbReference type="RefSeq" id="WP_218113641.1">
    <property type="nucleotide sequence ID" value="NZ_CAJVAP010000001.1"/>
</dbReference>
<gene>
    <name evidence="2" type="ORF">LEUCIP111803_00016</name>
</gene>
<dbReference type="Pfam" id="PF18029">
    <property type="entry name" value="Glyoxalase_6"/>
    <property type="match status" value="1"/>
</dbReference>
<evidence type="ECO:0000259" key="1">
    <source>
        <dbReference type="Pfam" id="PF18029"/>
    </source>
</evidence>
<dbReference type="PANTHER" id="PTHR35908:SF1">
    <property type="entry name" value="CONSERVED PROTEIN"/>
    <property type="match status" value="1"/>
</dbReference>
<dbReference type="Proteomes" id="UP000693892">
    <property type="component" value="Unassembled WGS sequence"/>
</dbReference>
<dbReference type="AlphaFoldDB" id="A0A916JT24"/>
<sequence>MALHWKLVIDCRDPHALADFWAAALEYTVEDPGMLVEQLLAAGQLPEALTLEHGGTRRFRGLAAIRHPDDAYDEVSGTGQGRRFLFQEVPEPKSVKNRLHLDVHAGEGGLDALVDRLESLGAERIEWIDQGPAGRWWVMRDPEGNEFCAAG</sequence>
<dbReference type="InterPro" id="IPR041581">
    <property type="entry name" value="Glyoxalase_6"/>
</dbReference>
<keyword evidence="3" id="KW-1185">Reference proteome</keyword>
<proteinExistence type="predicted"/>
<organism evidence="2 3">
    <name type="scientific">Leucobacter soli</name>
    <dbReference type="NCBI Taxonomy" id="2812850"/>
    <lineage>
        <taxon>Bacteria</taxon>
        <taxon>Bacillati</taxon>
        <taxon>Actinomycetota</taxon>
        <taxon>Actinomycetes</taxon>
        <taxon>Micrococcales</taxon>
        <taxon>Microbacteriaceae</taxon>
        <taxon>Leucobacter</taxon>
    </lineage>
</organism>
<evidence type="ECO:0000313" key="3">
    <source>
        <dbReference type="Proteomes" id="UP000693892"/>
    </source>
</evidence>
<dbReference type="PANTHER" id="PTHR35908">
    <property type="entry name" value="HYPOTHETICAL FUSION PROTEIN"/>
    <property type="match status" value="1"/>
</dbReference>
<feature type="domain" description="Glyoxalase-like" evidence="1">
    <location>
        <begin position="7"/>
        <end position="149"/>
    </location>
</feature>
<dbReference type="EMBL" id="CAJVAP010000001">
    <property type="protein sequence ID" value="CAG7594934.1"/>
    <property type="molecule type" value="Genomic_DNA"/>
</dbReference>